<sequence length="710" mass="80432">MANKNTPENQKTKDLKQFEKDATDKVMTTNQGLKVNDTNNSLKAGERGSTLLEDFLLREKITHFDHERIPERIVHARGSGAHGYFELYESIEKYSKAGIFTDINRKTPVFVRFSTVAGSKGSPDLARDVRGFAVKFYTQEGTWDLVGNNMPVFFIQDAMKFPDLVHAVKPEPNKEIPQAASAHDTFYDFVSHTTETLHNQIWAMSDRAIPRSLRMMEGFGIHTFRLINDKGESHFVKFHWKPKLGVHSVTWDEAVKINGADSDFHRRDLWDAIDAGHYPEWEFGIQVVAQEDEHKFEFDLLDPTKLIPEEIVPVQIIGKMTLNRNPENFFAETEQVAFLPGHIVPGIDFTNDPLLQGRLFSYRDTQLSRLGSPNFHQIPINRPVGEVHNNQRDGHMQMDIPKGQTAYFPNSIGGGCPHLAKMAEGAFHSYEERIDAKKIRTRSESFNDHFSQPALFFRSLAKWEKQHVTDAYIFELGKCNHKHIKERMLWLIAQIDSTLAEDVAKGLGLKIPKQIEQPINQAIGADADVKKHQPPAKKNYLDSDPALSQANTKFDSIQTRQIAVLVANGFSMSDYKSKKQAFEKEGAMVKLIAPHGGTVICNENMEHEIDASIMTTESVLFDAIYIPGGKKSIQELLGQAKFKKFINEAFKHCKTIAADHEGEELLDSTFVADYKDDKAVLINENPKAIITSIAKHRNWDRIEIANKVPA</sequence>
<accession>A0A917GTR8</accession>
<organism evidence="17 18">
    <name type="scientific">Bizionia arctica</name>
    <dbReference type="NCBI Taxonomy" id="1495645"/>
    <lineage>
        <taxon>Bacteria</taxon>
        <taxon>Pseudomonadati</taxon>
        <taxon>Bacteroidota</taxon>
        <taxon>Flavobacteriia</taxon>
        <taxon>Flavobacteriales</taxon>
        <taxon>Flavobacteriaceae</taxon>
        <taxon>Bizionia</taxon>
    </lineage>
</organism>
<dbReference type="InterPro" id="IPR024708">
    <property type="entry name" value="Catalase_AS"/>
</dbReference>
<feature type="binding site" evidence="13">
    <location>
        <position position="72"/>
    </location>
    <ligand>
        <name>heme</name>
        <dbReference type="ChEBI" id="CHEBI:30413"/>
    </ligand>
</feature>
<dbReference type="Pfam" id="PF00199">
    <property type="entry name" value="Catalase"/>
    <property type="match status" value="1"/>
</dbReference>
<reference evidence="17" key="1">
    <citation type="journal article" date="2014" name="Int. J. Syst. Evol. Microbiol.">
        <title>Complete genome sequence of Corynebacterium casei LMG S-19264T (=DSM 44701T), isolated from a smear-ripened cheese.</title>
        <authorList>
            <consortium name="US DOE Joint Genome Institute (JGI-PGF)"/>
            <person name="Walter F."/>
            <person name="Albersmeier A."/>
            <person name="Kalinowski J."/>
            <person name="Ruckert C."/>
        </authorList>
    </citation>
    <scope>NUCLEOTIDE SEQUENCE</scope>
    <source>
        <strain evidence="17">CGMCC 1.12751</strain>
    </source>
</reference>
<feature type="binding site" description="axial binding residue" evidence="12">
    <location>
        <position position="362"/>
    </location>
    <ligand>
        <name>heme</name>
        <dbReference type="ChEBI" id="CHEBI:30413"/>
    </ligand>
    <ligandPart>
        <name>Fe</name>
        <dbReference type="ChEBI" id="CHEBI:18248"/>
    </ligandPart>
</feature>
<dbReference type="InterPro" id="IPR018028">
    <property type="entry name" value="Catalase"/>
</dbReference>
<keyword evidence="18" id="KW-1185">Reference proteome</keyword>
<dbReference type="CDD" id="cd03132">
    <property type="entry name" value="GATase1_catalase"/>
    <property type="match status" value="1"/>
</dbReference>
<feature type="domain" description="Catalase core" evidence="16">
    <location>
        <begin position="28"/>
        <end position="416"/>
    </location>
</feature>
<comment type="cofactor">
    <cofactor evidence="1 10 12">
        <name>heme</name>
        <dbReference type="ChEBI" id="CHEBI:30413"/>
    </cofactor>
</comment>
<keyword evidence="4 10" id="KW-0575">Peroxidase</keyword>
<comment type="catalytic activity">
    <reaction evidence="10 14">
        <text>2 H2O2 = O2 + 2 H2O</text>
        <dbReference type="Rhea" id="RHEA:20309"/>
        <dbReference type="ChEBI" id="CHEBI:15377"/>
        <dbReference type="ChEBI" id="CHEBI:15379"/>
        <dbReference type="ChEBI" id="CHEBI:16240"/>
        <dbReference type="EC" id="1.11.1.6"/>
    </reaction>
</comment>
<dbReference type="InterPro" id="IPR041399">
    <property type="entry name" value="Catalase_large_C"/>
</dbReference>
<keyword evidence="7 10" id="KW-0560">Oxidoreductase</keyword>
<evidence type="ECO:0000256" key="2">
    <source>
        <dbReference type="ARBA" id="ARBA00010660"/>
    </source>
</evidence>
<name>A0A917GTR8_9FLAO</name>
<dbReference type="Gene3D" id="3.40.50.880">
    <property type="match status" value="1"/>
</dbReference>
<dbReference type="RefSeq" id="WP_188466185.1">
    <property type="nucleotide sequence ID" value="NZ_BMFQ01000003.1"/>
</dbReference>
<evidence type="ECO:0000313" key="17">
    <source>
        <dbReference type="EMBL" id="GGG56666.1"/>
    </source>
</evidence>
<evidence type="ECO:0000256" key="12">
    <source>
        <dbReference type="PIRSR" id="PIRSR038927-2"/>
    </source>
</evidence>
<feature type="compositionally biased region" description="Basic and acidic residues" evidence="15">
    <location>
        <begin position="10"/>
        <end position="22"/>
    </location>
</feature>
<dbReference type="PROSITE" id="PS00437">
    <property type="entry name" value="CATALASE_1"/>
    <property type="match status" value="1"/>
</dbReference>
<dbReference type="PROSITE" id="PS51402">
    <property type="entry name" value="CATALASE_3"/>
    <property type="match status" value="1"/>
</dbReference>
<comment type="caution">
    <text evidence="17">The sequence shown here is derived from an EMBL/GenBank/DDBJ whole genome shotgun (WGS) entry which is preliminary data.</text>
</comment>
<dbReference type="PANTHER" id="PTHR42821:SF1">
    <property type="entry name" value="CATALASE-B"/>
    <property type="match status" value="1"/>
</dbReference>
<evidence type="ECO:0000256" key="5">
    <source>
        <dbReference type="ARBA" id="ARBA00022617"/>
    </source>
</evidence>
<protein>
    <recommendedName>
        <fullName evidence="3 10">Catalase</fullName>
        <ecNumber evidence="3 10">1.11.1.6</ecNumber>
    </recommendedName>
</protein>
<evidence type="ECO:0000256" key="6">
    <source>
        <dbReference type="ARBA" id="ARBA00022723"/>
    </source>
</evidence>
<dbReference type="SMART" id="SM01060">
    <property type="entry name" value="Catalase"/>
    <property type="match status" value="1"/>
</dbReference>
<proteinExistence type="inferred from homology"/>
<dbReference type="InterPro" id="IPR002226">
    <property type="entry name" value="Catalase_haem_BS"/>
</dbReference>
<evidence type="ECO:0000256" key="14">
    <source>
        <dbReference type="RuleBase" id="RU000498"/>
    </source>
</evidence>
<keyword evidence="9 10" id="KW-0376">Hydrogen peroxide</keyword>
<dbReference type="EC" id="1.11.1.6" evidence="3 10"/>
<dbReference type="PRINTS" id="PR00067">
    <property type="entry name" value="CATALASE"/>
</dbReference>
<keyword evidence="6 10" id="KW-0479">Metal-binding</keyword>
<dbReference type="GO" id="GO:0046872">
    <property type="term" value="F:metal ion binding"/>
    <property type="evidence" value="ECO:0007669"/>
    <property type="project" value="UniProtKB-KW"/>
</dbReference>
<dbReference type="InterPro" id="IPR024712">
    <property type="entry name" value="Catalase_clade2"/>
</dbReference>
<dbReference type="EMBL" id="BMFQ01000003">
    <property type="protein sequence ID" value="GGG56666.1"/>
    <property type="molecule type" value="Genomic_DNA"/>
</dbReference>
<gene>
    <name evidence="17" type="ORF">GCM10010976_29410</name>
</gene>
<dbReference type="AlphaFoldDB" id="A0A917GTR8"/>
<evidence type="ECO:0000256" key="3">
    <source>
        <dbReference type="ARBA" id="ARBA00012314"/>
    </source>
</evidence>
<dbReference type="Pfam" id="PF06628">
    <property type="entry name" value="Catalase-rel"/>
    <property type="match status" value="1"/>
</dbReference>
<comment type="similarity">
    <text evidence="2">Belongs to the catalase family. HPII subfamily.</text>
</comment>
<evidence type="ECO:0000256" key="10">
    <source>
        <dbReference type="PIRNR" id="PIRNR038927"/>
    </source>
</evidence>
<dbReference type="PIRSF" id="PIRSF038927">
    <property type="entry name" value="Catalase_clade2"/>
    <property type="match status" value="1"/>
</dbReference>
<dbReference type="GO" id="GO:0020037">
    <property type="term" value="F:heme binding"/>
    <property type="evidence" value="ECO:0007669"/>
    <property type="project" value="UniProtKB-UniRule"/>
</dbReference>
<dbReference type="FunFam" id="2.40.180.10:FF:000003">
    <property type="entry name" value="Catalase"/>
    <property type="match status" value="1"/>
</dbReference>
<dbReference type="InterPro" id="IPR020835">
    <property type="entry name" value="Catalase_sf"/>
</dbReference>
<feature type="binding site" evidence="13">
    <location>
        <position position="112"/>
    </location>
    <ligand>
        <name>heme</name>
        <dbReference type="ChEBI" id="CHEBI:30413"/>
    </ligand>
</feature>
<feature type="active site" evidence="11">
    <location>
        <position position="75"/>
    </location>
</feature>
<evidence type="ECO:0000256" key="4">
    <source>
        <dbReference type="ARBA" id="ARBA00022559"/>
    </source>
</evidence>
<dbReference type="InterPro" id="IPR010582">
    <property type="entry name" value="Catalase_immune_responsive"/>
</dbReference>
<evidence type="ECO:0000256" key="7">
    <source>
        <dbReference type="ARBA" id="ARBA00023002"/>
    </source>
</evidence>
<evidence type="ECO:0000313" key="18">
    <source>
        <dbReference type="Proteomes" id="UP000625976"/>
    </source>
</evidence>
<feature type="binding site" evidence="13">
    <location>
        <position position="358"/>
    </location>
    <ligand>
        <name>heme</name>
        <dbReference type="ChEBI" id="CHEBI:30413"/>
    </ligand>
</feature>
<evidence type="ECO:0000256" key="1">
    <source>
        <dbReference type="ARBA" id="ARBA00001971"/>
    </source>
</evidence>
<comment type="function">
    <text evidence="10">Decomposes hydrogen peroxide into water and oxygen; serves to protect cells from the toxic effects of hydrogen peroxide.</text>
</comment>
<dbReference type="InterPro" id="IPR043156">
    <property type="entry name" value="Catalase_clade2_helical"/>
</dbReference>
<feature type="binding site" evidence="13">
    <location>
        <position position="369"/>
    </location>
    <ligand>
        <name>heme</name>
        <dbReference type="ChEBI" id="CHEBI:30413"/>
    </ligand>
</feature>
<dbReference type="InterPro" id="IPR029062">
    <property type="entry name" value="Class_I_gatase-like"/>
</dbReference>
<evidence type="ECO:0000256" key="15">
    <source>
        <dbReference type="SAM" id="MobiDB-lite"/>
    </source>
</evidence>
<dbReference type="SUPFAM" id="SSF56634">
    <property type="entry name" value="Heme-dependent catalase-like"/>
    <property type="match status" value="1"/>
</dbReference>
<dbReference type="PANTHER" id="PTHR42821">
    <property type="entry name" value="CATALASE"/>
    <property type="match status" value="1"/>
</dbReference>
<dbReference type="GO" id="GO:0004096">
    <property type="term" value="F:catalase activity"/>
    <property type="evidence" value="ECO:0007669"/>
    <property type="project" value="UniProtKB-UniRule"/>
</dbReference>
<dbReference type="InterPro" id="IPR011614">
    <property type="entry name" value="Catalase_core"/>
</dbReference>
<evidence type="ECO:0000259" key="16">
    <source>
        <dbReference type="SMART" id="SM01060"/>
    </source>
</evidence>
<dbReference type="SUPFAM" id="SSF52317">
    <property type="entry name" value="Class I glutamine amidotransferase-like"/>
    <property type="match status" value="1"/>
</dbReference>
<keyword evidence="5 10" id="KW-0349">Heme</keyword>
<dbReference type="GO" id="GO:0006979">
    <property type="term" value="P:response to oxidative stress"/>
    <property type="evidence" value="ECO:0007669"/>
    <property type="project" value="InterPro"/>
</dbReference>
<evidence type="ECO:0000256" key="9">
    <source>
        <dbReference type="ARBA" id="ARBA00023324"/>
    </source>
</evidence>
<evidence type="ECO:0000256" key="11">
    <source>
        <dbReference type="PIRSR" id="PIRSR038927-1"/>
    </source>
</evidence>
<feature type="binding site" evidence="13">
    <location>
        <position position="161"/>
    </location>
    <ligand>
        <name>heme</name>
        <dbReference type="ChEBI" id="CHEBI:30413"/>
    </ligand>
</feature>
<dbReference type="Gene3D" id="2.40.180.10">
    <property type="entry name" value="Catalase core domain"/>
    <property type="match status" value="1"/>
</dbReference>
<feature type="region of interest" description="Disordered" evidence="15">
    <location>
        <begin position="1"/>
        <end position="22"/>
    </location>
</feature>
<reference evidence="17" key="2">
    <citation type="submission" date="2020-09" db="EMBL/GenBank/DDBJ databases">
        <authorList>
            <person name="Sun Q."/>
            <person name="Zhou Y."/>
        </authorList>
    </citation>
    <scope>NUCLEOTIDE SEQUENCE</scope>
    <source>
        <strain evidence="17">CGMCC 1.12751</strain>
    </source>
</reference>
<dbReference type="Gene3D" id="1.20.1370.20">
    <property type="match status" value="1"/>
</dbReference>
<dbReference type="GO" id="GO:0042744">
    <property type="term" value="P:hydrogen peroxide catabolic process"/>
    <property type="evidence" value="ECO:0007669"/>
    <property type="project" value="UniProtKB-UniRule"/>
</dbReference>
<dbReference type="Pfam" id="PF18011">
    <property type="entry name" value="Catalase_C"/>
    <property type="match status" value="1"/>
</dbReference>
<evidence type="ECO:0000256" key="13">
    <source>
        <dbReference type="PIRSR" id="PIRSR038927-3"/>
    </source>
</evidence>
<dbReference type="GO" id="GO:0005829">
    <property type="term" value="C:cytosol"/>
    <property type="evidence" value="ECO:0007669"/>
    <property type="project" value="TreeGrafter"/>
</dbReference>
<dbReference type="Proteomes" id="UP000625976">
    <property type="component" value="Unassembled WGS sequence"/>
</dbReference>
<evidence type="ECO:0000256" key="8">
    <source>
        <dbReference type="ARBA" id="ARBA00023004"/>
    </source>
</evidence>
<dbReference type="PROSITE" id="PS00438">
    <property type="entry name" value="CATALASE_2"/>
    <property type="match status" value="1"/>
</dbReference>
<keyword evidence="8 10" id="KW-0408">Iron</keyword>
<feature type="active site" evidence="11">
    <location>
        <position position="148"/>
    </location>
</feature>